<dbReference type="STRING" id="728.VY92_10770"/>
<evidence type="ECO:0000256" key="1">
    <source>
        <dbReference type="ARBA" id="ARBA00004141"/>
    </source>
</evidence>
<evidence type="ECO:0000313" key="9">
    <source>
        <dbReference type="Proteomes" id="UP000254620"/>
    </source>
</evidence>
<evidence type="ECO:0000256" key="2">
    <source>
        <dbReference type="ARBA" id="ARBA00022448"/>
    </source>
</evidence>
<keyword evidence="7" id="KW-0472">Membrane</keyword>
<dbReference type="KEGG" id="apag:EIA51_09445"/>
<name>A0A0F5EZ93_AVIPA</name>
<evidence type="ECO:0000256" key="7">
    <source>
        <dbReference type="ARBA" id="ARBA00023136"/>
    </source>
</evidence>
<protein>
    <submittedName>
        <fullName evidence="8">Flavocytochrome yedZ</fullName>
    </submittedName>
</protein>
<dbReference type="GO" id="GO:0005886">
    <property type="term" value="C:plasma membrane"/>
    <property type="evidence" value="ECO:0007669"/>
    <property type="project" value="TreeGrafter"/>
</dbReference>
<dbReference type="GeneID" id="66256640"/>
<dbReference type="PANTHER" id="PTHR36964">
    <property type="entry name" value="PROTEIN-METHIONINE-SULFOXIDE REDUCTASE HEME-BINDING SUBUNIT MSRQ"/>
    <property type="match status" value="1"/>
</dbReference>
<dbReference type="GO" id="GO:0016679">
    <property type="term" value="F:oxidoreductase activity, acting on diphenols and related substances as donors"/>
    <property type="evidence" value="ECO:0007669"/>
    <property type="project" value="TreeGrafter"/>
</dbReference>
<comment type="subcellular location">
    <subcellularLocation>
        <location evidence="1">Membrane</location>
        <topology evidence="1">Multi-pass membrane protein</topology>
    </subcellularLocation>
</comment>
<dbReference type="OrthoDB" id="9788328at2"/>
<keyword evidence="3" id="KW-0479">Metal-binding</keyword>
<dbReference type="EMBL" id="UFSW01000003">
    <property type="protein sequence ID" value="SUV40874.1"/>
    <property type="molecule type" value="Genomic_DNA"/>
</dbReference>
<evidence type="ECO:0000256" key="3">
    <source>
        <dbReference type="ARBA" id="ARBA00022617"/>
    </source>
</evidence>
<evidence type="ECO:0000256" key="5">
    <source>
        <dbReference type="ARBA" id="ARBA00022989"/>
    </source>
</evidence>
<keyword evidence="5" id="KW-1133">Transmembrane helix</keyword>
<keyword evidence="3" id="KW-0349">Heme</keyword>
<evidence type="ECO:0000313" key="8">
    <source>
        <dbReference type="EMBL" id="SUV40874.1"/>
    </source>
</evidence>
<reference evidence="8 9" key="1">
    <citation type="submission" date="2018-06" db="EMBL/GenBank/DDBJ databases">
        <authorList>
            <consortium name="Pathogen Informatics"/>
            <person name="Doyle S."/>
        </authorList>
    </citation>
    <scope>NUCLEOTIDE SEQUENCE [LARGE SCALE GENOMIC DNA]</scope>
    <source>
        <strain evidence="8 9">NCTC10926</strain>
    </source>
</reference>
<keyword evidence="4" id="KW-0812">Transmembrane</keyword>
<dbReference type="GO" id="GO:0010181">
    <property type="term" value="F:FMN binding"/>
    <property type="evidence" value="ECO:0007669"/>
    <property type="project" value="TreeGrafter"/>
</dbReference>
<dbReference type="eggNOG" id="COG2717">
    <property type="taxonomic scope" value="Bacteria"/>
</dbReference>
<organism evidence="8 9">
    <name type="scientific">Avibacterium paragallinarum</name>
    <name type="common">Haemophilus gallinarum</name>
    <dbReference type="NCBI Taxonomy" id="728"/>
    <lineage>
        <taxon>Bacteria</taxon>
        <taxon>Pseudomonadati</taxon>
        <taxon>Pseudomonadota</taxon>
        <taxon>Gammaproteobacteria</taxon>
        <taxon>Pasteurellales</taxon>
        <taxon>Pasteurellaceae</taxon>
        <taxon>Avibacterium</taxon>
    </lineage>
</organism>
<accession>A0A0F5EZ93</accession>
<dbReference type="Proteomes" id="UP000254620">
    <property type="component" value="Unassembled WGS sequence"/>
</dbReference>
<evidence type="ECO:0000256" key="6">
    <source>
        <dbReference type="ARBA" id="ARBA00023004"/>
    </source>
</evidence>
<dbReference type="GO" id="GO:0020037">
    <property type="term" value="F:heme binding"/>
    <property type="evidence" value="ECO:0007669"/>
    <property type="project" value="TreeGrafter"/>
</dbReference>
<evidence type="ECO:0000256" key="4">
    <source>
        <dbReference type="ARBA" id="ARBA00022692"/>
    </source>
</evidence>
<keyword evidence="2" id="KW-0813">Transport</keyword>
<dbReference type="InterPro" id="IPR013130">
    <property type="entry name" value="Fe3_Rdtase_TM_dom"/>
</dbReference>
<dbReference type="InterPro" id="IPR022837">
    <property type="entry name" value="MsrQ-like"/>
</dbReference>
<gene>
    <name evidence="8" type="primary">yedZ</name>
    <name evidence="8" type="ORF">NCTC10926_02934</name>
</gene>
<dbReference type="AlphaFoldDB" id="A0A0F5EZ93"/>
<keyword evidence="6" id="KW-0408">Iron</keyword>
<dbReference type="RefSeq" id="WP_046097494.1">
    <property type="nucleotide sequence ID" value="NZ_CP034110.1"/>
</dbReference>
<dbReference type="Pfam" id="PF01794">
    <property type="entry name" value="Ferric_reduct"/>
    <property type="match status" value="1"/>
</dbReference>
<proteinExistence type="predicted"/>
<sequence length="191" mass="22546">MKMLRFAVHFGAFCPFLWLIYEIRINNGAYFGADPVKEIIHFLGWLSLSFFLVLFIFRLITQWTNANSLRWLHQPLGLWAITWAFLHILAYLYLELGFDVGLFFNELATRPYLLFGASAFFLFCLAAGVMIPAIRQQLRKKILLIHQVSYFALVFAAIHYYWSIKSYDLNAVVYLLLSILIFGYWKYQKHH</sequence>
<dbReference type="PANTHER" id="PTHR36964:SF1">
    <property type="entry name" value="PROTEIN-METHIONINE-SULFOXIDE REDUCTASE HEME-BINDING SUBUNIT MSRQ"/>
    <property type="match status" value="1"/>
</dbReference>